<evidence type="ECO:0000313" key="3">
    <source>
        <dbReference type="Proteomes" id="UP000005387"/>
    </source>
</evidence>
<dbReference type="GO" id="GO:0035312">
    <property type="term" value="F:5'-3' DNA exonuclease activity"/>
    <property type="evidence" value="ECO:0007669"/>
    <property type="project" value="TreeGrafter"/>
</dbReference>
<dbReference type="InterPro" id="IPR003141">
    <property type="entry name" value="Pol/His_phosphatase_N"/>
</dbReference>
<dbReference type="STRING" id="717606.PaecuDRAFT_0449"/>
<keyword evidence="3" id="KW-1185">Reference proteome</keyword>
<dbReference type="Pfam" id="PF02811">
    <property type="entry name" value="PHP"/>
    <property type="match status" value="1"/>
</dbReference>
<dbReference type="EMBL" id="AEDD01000001">
    <property type="protein sequence ID" value="EFM12938.1"/>
    <property type="molecule type" value="Genomic_DNA"/>
</dbReference>
<dbReference type="SMART" id="SM00481">
    <property type="entry name" value="POLIIIAc"/>
    <property type="match status" value="1"/>
</dbReference>
<dbReference type="PANTHER" id="PTHR42924">
    <property type="entry name" value="EXONUCLEASE"/>
    <property type="match status" value="1"/>
</dbReference>
<dbReference type="AlphaFoldDB" id="E0I3S4"/>
<dbReference type="InterPro" id="IPR052018">
    <property type="entry name" value="PHP_domain"/>
</dbReference>
<dbReference type="SUPFAM" id="SSF89550">
    <property type="entry name" value="PHP domain-like"/>
    <property type="match status" value="1"/>
</dbReference>
<evidence type="ECO:0000313" key="2">
    <source>
        <dbReference type="EMBL" id="EFM12938.1"/>
    </source>
</evidence>
<dbReference type="PANTHER" id="PTHR42924:SF3">
    <property type="entry name" value="POLYMERASE_HISTIDINOL PHOSPHATASE N-TERMINAL DOMAIN-CONTAINING PROTEIN"/>
    <property type="match status" value="1"/>
</dbReference>
<feature type="domain" description="Polymerase/histidinol phosphatase N-terminal" evidence="1">
    <location>
        <begin position="7"/>
        <end position="72"/>
    </location>
</feature>
<dbReference type="InterPro" id="IPR016195">
    <property type="entry name" value="Pol/histidinol_Pase-like"/>
</dbReference>
<dbReference type="InterPro" id="IPR004013">
    <property type="entry name" value="PHP_dom"/>
</dbReference>
<organism evidence="2 3">
    <name type="scientific">Paenibacillus curdlanolyticus YK9</name>
    <dbReference type="NCBI Taxonomy" id="717606"/>
    <lineage>
        <taxon>Bacteria</taxon>
        <taxon>Bacillati</taxon>
        <taxon>Bacillota</taxon>
        <taxon>Bacilli</taxon>
        <taxon>Bacillales</taxon>
        <taxon>Paenibacillaceae</taxon>
        <taxon>Paenibacillus</taxon>
    </lineage>
</organism>
<sequence>MAIMGNADMHTHTLASDGTNAPAVVVRLAKEAGLAAVAITDHDTISGWAEAMAEGERIGIEVIPGVELSTVMNGRDIHILGYWCNSDDEQWQERLRSQQGFRGKRNLMMIERLQALGIDVTIDEIIALARKHGKQVEGAEQIGRPHLAEVLIARGVVTDIREAFDRYLGESGLAYCNPPRLQPFEAIDWIREAGGVSVIAHPGLYGDDELVEAIVRHGAQGIEAYHSDHDADQELRYEAMAQRYGLLVTGGSDFHGEKQGVVFHGPIGHRSVGMQVVDRLKQLIRRDK</sequence>
<proteinExistence type="predicted"/>
<dbReference type="RefSeq" id="WP_006036466.1">
    <property type="nucleotide sequence ID" value="NZ_AEDD01000001.1"/>
</dbReference>
<dbReference type="Proteomes" id="UP000005387">
    <property type="component" value="Unassembled WGS sequence"/>
</dbReference>
<evidence type="ECO:0000259" key="1">
    <source>
        <dbReference type="SMART" id="SM00481"/>
    </source>
</evidence>
<name>E0I3S4_9BACL</name>
<dbReference type="GO" id="GO:0004534">
    <property type="term" value="F:5'-3' RNA exonuclease activity"/>
    <property type="evidence" value="ECO:0007669"/>
    <property type="project" value="TreeGrafter"/>
</dbReference>
<reference evidence="2 3" key="1">
    <citation type="submission" date="2010-07" db="EMBL/GenBank/DDBJ databases">
        <title>The draft genome of Paenibacillus curdlanolyticus YK9.</title>
        <authorList>
            <consortium name="US DOE Joint Genome Institute (JGI-PGF)"/>
            <person name="Lucas S."/>
            <person name="Copeland A."/>
            <person name="Lapidus A."/>
            <person name="Cheng J.-F."/>
            <person name="Bruce D."/>
            <person name="Goodwin L."/>
            <person name="Pitluck S."/>
            <person name="Land M.L."/>
            <person name="Hauser L."/>
            <person name="Chang Y.-J."/>
            <person name="Jeffries C."/>
            <person name="Anderson I.J."/>
            <person name="Johnson E."/>
            <person name="Loganathan U."/>
            <person name="Mulhopadhyay B."/>
            <person name="Kyrpides N."/>
            <person name="Woyke T.J."/>
        </authorList>
    </citation>
    <scope>NUCLEOTIDE SEQUENCE [LARGE SCALE GENOMIC DNA]</scope>
    <source>
        <strain evidence="2 3">YK9</strain>
    </source>
</reference>
<dbReference type="eggNOG" id="COG0613">
    <property type="taxonomic scope" value="Bacteria"/>
</dbReference>
<gene>
    <name evidence="2" type="ORF">PaecuDRAFT_0449</name>
</gene>
<dbReference type="CDD" id="cd07438">
    <property type="entry name" value="PHP_HisPPase_AMP"/>
    <property type="match status" value="1"/>
</dbReference>
<accession>E0I3S4</accession>
<dbReference type="Gene3D" id="1.10.150.650">
    <property type="match status" value="1"/>
</dbReference>
<protein>
    <submittedName>
        <fullName evidence="2">PHP domain protein</fullName>
    </submittedName>
</protein>
<dbReference type="Gene3D" id="3.20.20.140">
    <property type="entry name" value="Metal-dependent hydrolases"/>
    <property type="match status" value="1"/>
</dbReference>